<proteinExistence type="predicted"/>
<comment type="caution">
    <text evidence="1">The sequence shown here is derived from an EMBL/GenBank/DDBJ whole genome shotgun (WGS) entry which is preliminary data.</text>
</comment>
<dbReference type="EMBL" id="JBHRYE010000010">
    <property type="protein sequence ID" value="MFC3670992.1"/>
    <property type="molecule type" value="Genomic_DNA"/>
</dbReference>
<dbReference type="InterPro" id="IPR018673">
    <property type="entry name" value="DUF2141"/>
</dbReference>
<reference evidence="2" key="1">
    <citation type="journal article" date="2019" name="Int. J. Syst. Evol. Microbiol.">
        <title>The Global Catalogue of Microorganisms (GCM) 10K type strain sequencing project: providing services to taxonomists for standard genome sequencing and annotation.</title>
        <authorList>
            <consortium name="The Broad Institute Genomics Platform"/>
            <consortium name="The Broad Institute Genome Sequencing Center for Infectious Disease"/>
            <person name="Wu L."/>
            <person name="Ma J."/>
        </authorList>
    </citation>
    <scope>NUCLEOTIDE SEQUENCE [LARGE SCALE GENOMIC DNA]</scope>
    <source>
        <strain evidence="2">KCTC 42224</strain>
    </source>
</reference>
<gene>
    <name evidence="1" type="ORF">ACFOOT_06115</name>
</gene>
<evidence type="ECO:0000313" key="2">
    <source>
        <dbReference type="Proteomes" id="UP001595683"/>
    </source>
</evidence>
<protein>
    <submittedName>
        <fullName evidence="1">DUF2141 domain-containing protein</fullName>
    </submittedName>
</protein>
<dbReference type="Pfam" id="PF09912">
    <property type="entry name" value="DUF2141"/>
    <property type="match status" value="1"/>
</dbReference>
<organism evidence="1 2">
    <name type="scientific">Novosphingobium pokkalii</name>
    <dbReference type="NCBI Taxonomy" id="1770194"/>
    <lineage>
        <taxon>Bacteria</taxon>
        <taxon>Pseudomonadati</taxon>
        <taxon>Pseudomonadota</taxon>
        <taxon>Alphaproteobacteria</taxon>
        <taxon>Sphingomonadales</taxon>
        <taxon>Sphingomonadaceae</taxon>
        <taxon>Novosphingobium</taxon>
    </lineage>
</organism>
<name>A0ABV7V249_9SPHN</name>
<accession>A0ABV7V249</accession>
<dbReference type="Proteomes" id="UP001595683">
    <property type="component" value="Unassembled WGS sequence"/>
</dbReference>
<evidence type="ECO:0000313" key="1">
    <source>
        <dbReference type="EMBL" id="MFC3670992.1"/>
    </source>
</evidence>
<keyword evidence="2" id="KW-1185">Reference proteome</keyword>
<sequence>MAAAPIGMKRPSGMNRAAIRLAALGTLALTQGGAVLPQRTTVLVDVVGLRSHKGLIQACLTADPVTFPDCEKDPQALHQTVPAASNDVIAFQHVLPGRYAVALFHDENANGRMDKMLMMPREGFGFSRDAPIRFGPPRFSAAAFTLGETQLTTSIRMRYLL</sequence>
<dbReference type="RefSeq" id="WP_229815055.1">
    <property type="nucleotide sequence ID" value="NZ_BMZP01000002.1"/>
</dbReference>